<comment type="caution">
    <text evidence="1">The sequence shown here is derived from an EMBL/GenBank/DDBJ whole genome shotgun (WGS) entry which is preliminary data.</text>
</comment>
<dbReference type="PANTHER" id="PTHR38440">
    <property type="entry name" value="UPF0398 PROTEIN YPSA"/>
    <property type="match status" value="1"/>
</dbReference>
<dbReference type="Proteomes" id="UP001589740">
    <property type="component" value="Unassembled WGS sequence"/>
</dbReference>
<gene>
    <name evidence="1" type="ORF">ACFFLE_01885</name>
</gene>
<dbReference type="PANTHER" id="PTHR38440:SF1">
    <property type="entry name" value="UPF0398 PROTEIN SPR0331"/>
    <property type="match status" value="1"/>
</dbReference>
<dbReference type="Gene3D" id="3.40.50.450">
    <property type="match status" value="1"/>
</dbReference>
<dbReference type="Pfam" id="PF06908">
    <property type="entry name" value="YpsA"/>
    <property type="match status" value="1"/>
</dbReference>
<dbReference type="RefSeq" id="WP_380569480.1">
    <property type="nucleotide sequence ID" value="NZ_JBHMAH010000004.1"/>
</dbReference>
<sequence length="179" mass="21605">MRTLIAGYRPYELGIFKSSQPEAQVLKDFMKFKLKEYIDNGTEWFIIQGYTGIEFYAALAMIELREEYTFKYSVLKPFHGFDERYKEDDALLLHQILDNSDHHQFIFDRPYESPRMFPMINRFLIDHSDQALVVYDEQADSKTRFIYDQMLELKEDRPYNIERIQFDEINAFIDSAYER</sequence>
<name>A0ABV5Z1A1_9STAP</name>
<keyword evidence="2" id="KW-1185">Reference proteome</keyword>
<proteinExistence type="predicted"/>
<reference evidence="1 2" key="1">
    <citation type="submission" date="2024-09" db="EMBL/GenBank/DDBJ databases">
        <authorList>
            <person name="Sun Q."/>
            <person name="Mori K."/>
        </authorList>
    </citation>
    <scope>NUCLEOTIDE SEQUENCE [LARGE SCALE GENOMIC DNA]</scope>
    <source>
        <strain evidence="1 2">JCM 12822</strain>
    </source>
</reference>
<dbReference type="InterPro" id="IPR010697">
    <property type="entry name" value="YspA"/>
</dbReference>
<evidence type="ECO:0000313" key="1">
    <source>
        <dbReference type="EMBL" id="MFB9859857.1"/>
    </source>
</evidence>
<accession>A0ABV5Z1A1</accession>
<organism evidence="1 2">
    <name type="scientific">Salinicoccus siamensis</name>
    <dbReference type="NCBI Taxonomy" id="381830"/>
    <lineage>
        <taxon>Bacteria</taxon>
        <taxon>Bacillati</taxon>
        <taxon>Bacillota</taxon>
        <taxon>Bacilli</taxon>
        <taxon>Bacillales</taxon>
        <taxon>Staphylococcaceae</taxon>
        <taxon>Salinicoccus</taxon>
    </lineage>
</organism>
<evidence type="ECO:0000313" key="2">
    <source>
        <dbReference type="Proteomes" id="UP001589740"/>
    </source>
</evidence>
<dbReference type="SUPFAM" id="SSF102405">
    <property type="entry name" value="MCP/YpsA-like"/>
    <property type="match status" value="1"/>
</dbReference>
<protein>
    <submittedName>
        <fullName evidence="1">SLOG family protein</fullName>
    </submittedName>
</protein>
<dbReference type="NCBIfam" id="NF010181">
    <property type="entry name" value="PRK13660.1"/>
    <property type="match status" value="1"/>
</dbReference>
<dbReference type="EMBL" id="JBHMAH010000004">
    <property type="protein sequence ID" value="MFB9859857.1"/>
    <property type="molecule type" value="Genomic_DNA"/>
</dbReference>